<keyword evidence="1" id="KW-0175">Coiled coil</keyword>
<organism evidence="2 3">
    <name type="scientific">Pleuronectes platessa</name>
    <name type="common">European plaice</name>
    <dbReference type="NCBI Taxonomy" id="8262"/>
    <lineage>
        <taxon>Eukaryota</taxon>
        <taxon>Metazoa</taxon>
        <taxon>Chordata</taxon>
        <taxon>Craniata</taxon>
        <taxon>Vertebrata</taxon>
        <taxon>Euteleostomi</taxon>
        <taxon>Actinopterygii</taxon>
        <taxon>Neopterygii</taxon>
        <taxon>Teleostei</taxon>
        <taxon>Neoteleostei</taxon>
        <taxon>Acanthomorphata</taxon>
        <taxon>Carangaria</taxon>
        <taxon>Pleuronectiformes</taxon>
        <taxon>Pleuronectoidei</taxon>
        <taxon>Pleuronectidae</taxon>
        <taxon>Pleuronectes</taxon>
    </lineage>
</organism>
<evidence type="ECO:0000313" key="3">
    <source>
        <dbReference type="Proteomes" id="UP001153269"/>
    </source>
</evidence>
<accession>A0A9N7VZD3</accession>
<name>A0A9N7VZD3_PLEPL</name>
<feature type="coiled-coil region" evidence="1">
    <location>
        <begin position="147"/>
        <end position="213"/>
    </location>
</feature>
<reference evidence="2" key="1">
    <citation type="submission" date="2020-03" db="EMBL/GenBank/DDBJ databases">
        <authorList>
            <person name="Weist P."/>
        </authorList>
    </citation>
    <scope>NUCLEOTIDE SEQUENCE</scope>
</reference>
<dbReference type="EMBL" id="CADEAL010004454">
    <property type="protein sequence ID" value="CAB1459948.1"/>
    <property type="molecule type" value="Genomic_DNA"/>
</dbReference>
<evidence type="ECO:0000256" key="1">
    <source>
        <dbReference type="SAM" id="Coils"/>
    </source>
</evidence>
<feature type="coiled-coil region" evidence="1">
    <location>
        <begin position="36"/>
        <end position="77"/>
    </location>
</feature>
<sequence length="475" mass="55004">MIPESSDKTEGSELDCVLARSQEERDAEWSLSYQEKLELEESLRAATQAVDEKNEEIAKMRSALAQAEKDSEHSQRQWERDRLRLLEEHRQETSRLIAALIRSQEQLEIERGLWNRWVSQWEIDESRLHEVHLQVTSSLTARLARSEEQLEAERSLWNQEKVELQESLTAATQAVDEEKKKISKDRSELAQTVKNAENSQRQWECERSRLLEEHLQVTSSLTARLTSYQEGLEAERRLCYQEKLDVQESIRAVIQAADEEEEENSKVRSALARLQEEHLQVTSSLTAALTSSQEELEAERSLWNQEKLNIQESLRAAIQAAYEEEEETSKVRSSLARLQEEHLQVTSSLTAALTSSQEELEAERSLWNQEKLNIQESLRAAIQAADEEEEETSKVRSSLAQLQEEHLQVTSSLIAALTRFQGELEAERSLWNQEKLKLEEYLRAAWAVDEEAGYKPKKKSFFKRFRKFLCCSGEI</sequence>
<dbReference type="Proteomes" id="UP001153269">
    <property type="component" value="Unassembled WGS sequence"/>
</dbReference>
<dbReference type="AlphaFoldDB" id="A0A9N7VZD3"/>
<feature type="coiled-coil region" evidence="1">
    <location>
        <begin position="371"/>
        <end position="405"/>
    </location>
</feature>
<comment type="caution">
    <text evidence="2">The sequence shown here is derived from an EMBL/GenBank/DDBJ whole genome shotgun (WGS) entry which is preliminary data.</text>
</comment>
<protein>
    <submittedName>
        <fullName evidence="2">Uncharacterized protein</fullName>
    </submittedName>
</protein>
<keyword evidence="3" id="KW-1185">Reference proteome</keyword>
<proteinExistence type="predicted"/>
<evidence type="ECO:0000313" key="2">
    <source>
        <dbReference type="EMBL" id="CAB1459948.1"/>
    </source>
</evidence>
<gene>
    <name evidence="2" type="ORF">PLEPLA_LOCUS47785</name>
</gene>